<evidence type="ECO:0000313" key="2">
    <source>
        <dbReference type="EMBL" id="CAI9094423.1"/>
    </source>
</evidence>
<dbReference type="PANTHER" id="PTHR12203:SF74">
    <property type="entry name" value="GLYCOSYLTRANSFERASE"/>
    <property type="match status" value="1"/>
</dbReference>
<dbReference type="Proteomes" id="UP001161247">
    <property type="component" value="Chromosome 2"/>
</dbReference>
<sequence length="105" mass="12264">MKMEFIYDYIFHLLNEYGKLLKFKPNIPEKATEVCAETLACSATGNSRKFMEESLEKSPSSNSTCTLPPPYDPEAVKAFNDEKKRLILEVERWEDEYWESKAMNQ</sequence>
<accession>A0AAV1CID4</accession>
<dbReference type="EMBL" id="OX459119">
    <property type="protein sequence ID" value="CAI9094423.1"/>
    <property type="molecule type" value="Genomic_DNA"/>
</dbReference>
<reference evidence="2" key="1">
    <citation type="submission" date="2023-03" db="EMBL/GenBank/DDBJ databases">
        <authorList>
            <person name="Julca I."/>
        </authorList>
    </citation>
    <scope>NUCLEOTIDE SEQUENCE</scope>
</reference>
<protein>
    <submittedName>
        <fullName evidence="2">OLC1v1030162C1</fullName>
    </submittedName>
</protein>
<keyword evidence="3" id="KW-1185">Reference proteome</keyword>
<dbReference type="InterPro" id="IPR051091">
    <property type="entry name" value="O-Glucosyltr/Glycosyltrsf_90"/>
</dbReference>
<dbReference type="Pfam" id="PF05686">
    <property type="entry name" value="Glyco_transf_90"/>
    <property type="match status" value="1"/>
</dbReference>
<dbReference type="InterPro" id="IPR006598">
    <property type="entry name" value="CAP10"/>
</dbReference>
<dbReference type="AlphaFoldDB" id="A0AAV1CID4"/>
<feature type="domain" description="Glycosyl transferase CAP10" evidence="1">
    <location>
        <begin position="1"/>
        <end position="94"/>
    </location>
</feature>
<dbReference type="PANTHER" id="PTHR12203">
    <property type="entry name" value="KDEL LYS-ASP-GLU-LEU CONTAINING - RELATED"/>
    <property type="match status" value="1"/>
</dbReference>
<gene>
    <name evidence="2" type="ORF">OLC1_LOCUS5589</name>
</gene>
<proteinExistence type="predicted"/>
<evidence type="ECO:0000313" key="3">
    <source>
        <dbReference type="Proteomes" id="UP001161247"/>
    </source>
</evidence>
<name>A0AAV1CID4_OLDCO</name>
<organism evidence="2 3">
    <name type="scientific">Oldenlandia corymbosa var. corymbosa</name>
    <dbReference type="NCBI Taxonomy" id="529605"/>
    <lineage>
        <taxon>Eukaryota</taxon>
        <taxon>Viridiplantae</taxon>
        <taxon>Streptophyta</taxon>
        <taxon>Embryophyta</taxon>
        <taxon>Tracheophyta</taxon>
        <taxon>Spermatophyta</taxon>
        <taxon>Magnoliopsida</taxon>
        <taxon>eudicotyledons</taxon>
        <taxon>Gunneridae</taxon>
        <taxon>Pentapetalae</taxon>
        <taxon>asterids</taxon>
        <taxon>lamiids</taxon>
        <taxon>Gentianales</taxon>
        <taxon>Rubiaceae</taxon>
        <taxon>Rubioideae</taxon>
        <taxon>Spermacoceae</taxon>
        <taxon>Hedyotis-Oldenlandia complex</taxon>
        <taxon>Oldenlandia</taxon>
    </lineage>
</organism>
<evidence type="ECO:0000259" key="1">
    <source>
        <dbReference type="Pfam" id="PF05686"/>
    </source>
</evidence>